<feature type="domain" description="T2SS protein K second SAM-like" evidence="3">
    <location>
        <begin position="211"/>
        <end position="261"/>
    </location>
</feature>
<organism evidence="4 5">
    <name type="scientific">Candidatus Dechloromonas phosphorivorans</name>
    <dbReference type="NCBI Taxonomy" id="2899244"/>
    <lineage>
        <taxon>Bacteria</taxon>
        <taxon>Pseudomonadati</taxon>
        <taxon>Pseudomonadota</taxon>
        <taxon>Betaproteobacteria</taxon>
        <taxon>Rhodocyclales</taxon>
        <taxon>Azonexaceae</taxon>
        <taxon>Dechloromonas</taxon>
    </lineage>
</organism>
<keyword evidence="2" id="KW-0812">Transmembrane</keyword>
<gene>
    <name evidence="4" type="primary">gspK</name>
    <name evidence="4" type="ORF">IPJ38_19490</name>
</gene>
<comment type="similarity">
    <text evidence="1">Belongs to the GSP K family.</text>
</comment>
<dbReference type="PANTHER" id="PTHR38831">
    <property type="entry name" value="TYPE II SECRETION SYSTEM PROTEIN K"/>
    <property type="match status" value="1"/>
</dbReference>
<keyword evidence="1" id="KW-0997">Cell inner membrane</keyword>
<keyword evidence="1" id="KW-0813">Transport</keyword>
<evidence type="ECO:0000256" key="1">
    <source>
        <dbReference type="PIRNR" id="PIRNR002786"/>
    </source>
</evidence>
<protein>
    <recommendedName>
        <fullName evidence="1">Type II secretion system protein K</fullName>
    </recommendedName>
</protein>
<name>A0A935K5Z3_9RHOO</name>
<dbReference type="PANTHER" id="PTHR38831:SF1">
    <property type="entry name" value="TYPE II SECRETION SYSTEM PROTEIN K-RELATED"/>
    <property type="match status" value="1"/>
</dbReference>
<accession>A0A935K5Z3</accession>
<feature type="transmembrane region" description="Helical" evidence="2">
    <location>
        <begin position="15"/>
        <end position="37"/>
    </location>
</feature>
<dbReference type="Pfam" id="PF03934">
    <property type="entry name" value="T2SSK"/>
    <property type="match status" value="1"/>
</dbReference>
<dbReference type="Proteomes" id="UP000739411">
    <property type="component" value="Unassembled WGS sequence"/>
</dbReference>
<comment type="subcellular location">
    <subcellularLocation>
        <location evidence="1">Cell inner membrane</location>
    </subcellularLocation>
</comment>
<dbReference type="InterPro" id="IPR045584">
    <property type="entry name" value="Pilin-like"/>
</dbReference>
<reference evidence="4 5" key="1">
    <citation type="submission" date="2020-10" db="EMBL/GenBank/DDBJ databases">
        <title>Connecting structure to function with the recovery of over 1000 high-quality activated sludge metagenome-assembled genomes encoding full-length rRNA genes using long-read sequencing.</title>
        <authorList>
            <person name="Singleton C.M."/>
            <person name="Petriglieri F."/>
            <person name="Kristensen J.M."/>
            <person name="Kirkegaard R.H."/>
            <person name="Michaelsen T.Y."/>
            <person name="Andersen M.H."/>
            <person name="Karst S.M."/>
            <person name="Dueholm M.S."/>
            <person name="Nielsen P.H."/>
            <person name="Albertsen M."/>
        </authorList>
    </citation>
    <scope>NUCLEOTIDE SEQUENCE [LARGE SCALE GENOMIC DNA]</scope>
    <source>
        <strain evidence="4">EsbW_18-Q3-R4-48_BATAC.463</strain>
    </source>
</reference>
<dbReference type="Gene3D" id="3.30.1300.30">
    <property type="entry name" value="GSPII I/J protein-like"/>
    <property type="match status" value="1"/>
</dbReference>
<evidence type="ECO:0000313" key="4">
    <source>
        <dbReference type="EMBL" id="MBK7416953.1"/>
    </source>
</evidence>
<evidence type="ECO:0000259" key="3">
    <source>
        <dbReference type="Pfam" id="PF03934"/>
    </source>
</evidence>
<dbReference type="NCBIfam" id="NF037980">
    <property type="entry name" value="T2SS_GspK"/>
    <property type="match status" value="1"/>
</dbReference>
<comment type="caution">
    <text evidence="4">The sequence shown here is derived from an EMBL/GenBank/DDBJ whole genome shotgun (WGS) entry which is preliminary data.</text>
</comment>
<dbReference type="PIRSF" id="PIRSF002786">
    <property type="entry name" value="XcpX"/>
    <property type="match status" value="1"/>
</dbReference>
<dbReference type="GO" id="GO:0005886">
    <property type="term" value="C:plasma membrane"/>
    <property type="evidence" value="ECO:0007669"/>
    <property type="project" value="UniProtKB-SubCell"/>
</dbReference>
<keyword evidence="1 2" id="KW-0472">Membrane</keyword>
<dbReference type="GO" id="GO:0009306">
    <property type="term" value="P:protein secretion"/>
    <property type="evidence" value="ECO:0007669"/>
    <property type="project" value="InterPro"/>
</dbReference>
<dbReference type="AlphaFoldDB" id="A0A935K5Z3"/>
<dbReference type="SUPFAM" id="SSF54523">
    <property type="entry name" value="Pili subunits"/>
    <property type="match status" value="1"/>
</dbReference>
<dbReference type="InterPro" id="IPR049179">
    <property type="entry name" value="T2SSK_SAM-like_2nd"/>
</dbReference>
<keyword evidence="2" id="KW-1133">Transmembrane helix</keyword>
<evidence type="ECO:0000256" key="2">
    <source>
        <dbReference type="SAM" id="Phobius"/>
    </source>
</evidence>
<keyword evidence="1" id="KW-1003">Cell membrane</keyword>
<dbReference type="EMBL" id="JADJMS010000047">
    <property type="protein sequence ID" value="MBK7416953.1"/>
    <property type="molecule type" value="Genomic_DNA"/>
</dbReference>
<dbReference type="InterPro" id="IPR005628">
    <property type="entry name" value="GspK"/>
</dbReference>
<proteinExistence type="inferred from homology"/>
<sequence>MIIPSQNNFRHKQHGVAIVTALLLTMLVAVTVTGMVWRQHVTLRRLENAAAGMQMHWIARGGLEWARLVMSGDAQSSSTDHLGEVWAQGLPSTPLQENLLDKNSPHSEKLGELSGRISDLQARFNVARLNGQGKVDPAALIIFERLMQGAGASSGEAKAFAQRFFSANQNNALASGRAWSRIEQLANAPELRPYWPQLESQLTWLPRTTLINLNTASTSVLAAALPTFSDSQVRQLVTLRDQADFRNLTDAMQRLNDTNLTFPNDLLSTNSRYFLVEGDVIFGRLTRHYEWAIERNGRASRVIWQREAS</sequence>
<evidence type="ECO:0000313" key="5">
    <source>
        <dbReference type="Proteomes" id="UP000739411"/>
    </source>
</evidence>